<reference evidence="3" key="1">
    <citation type="submission" date="2021-04" db="EMBL/GenBank/DDBJ databases">
        <title>Luteolibacter sp. 32A isolated from the skin of an Anderson's salamander (Ambystoma andersonii).</title>
        <authorList>
            <person name="Spergser J."/>
            <person name="Busse H.-J."/>
        </authorList>
    </citation>
    <scope>NUCLEOTIDE SEQUENCE</scope>
    <source>
        <strain evidence="3">32A</strain>
    </source>
</reference>
<proteinExistence type="predicted"/>
<dbReference type="EMBL" id="CP073100">
    <property type="protein sequence ID" value="QUE50642.1"/>
    <property type="molecule type" value="Genomic_DNA"/>
</dbReference>
<keyword evidence="4" id="KW-1185">Reference proteome</keyword>
<evidence type="ECO:0000313" key="4">
    <source>
        <dbReference type="Proteomes" id="UP000676169"/>
    </source>
</evidence>
<protein>
    <submittedName>
        <fullName evidence="3">NERD domain-containing protein</fullName>
    </submittedName>
</protein>
<gene>
    <name evidence="3" type="ORF">KBB96_17495</name>
</gene>
<sequence length="287" mass="32410">MFSQIPLLALLVLGPVGIFAAIVLTLTRKYQKEWRKPFLKMAKPAGCWLQSQADLQIEHLMIATVGMVTSPLVPWALWKGPQDTIGLAIIGIAATAFWIWRAIKAGLAYRQIRLGLLGEQLVGQVLDRLSSDRIRVFHDYQVTEPGKKPWNIDHVVLTPSGLFALETKTRRMPHRYSKEDPSHKVRFDGKRLVFPAPLKPDYSSLRQAARSSEKLSAILTQATAVETKALPMLVLPGWSVERRAVGDVTILNEESLPKYFSHHGSAFEQRQFERIERHLQEACKLVC</sequence>
<organism evidence="3 4">
    <name type="scientific">Luteolibacter ambystomatis</name>
    <dbReference type="NCBI Taxonomy" id="2824561"/>
    <lineage>
        <taxon>Bacteria</taxon>
        <taxon>Pseudomonadati</taxon>
        <taxon>Verrucomicrobiota</taxon>
        <taxon>Verrucomicrobiia</taxon>
        <taxon>Verrucomicrobiales</taxon>
        <taxon>Verrucomicrobiaceae</taxon>
        <taxon>Luteolibacter</taxon>
    </lineage>
</organism>
<feature type="transmembrane region" description="Helical" evidence="1">
    <location>
        <begin position="60"/>
        <end position="78"/>
    </location>
</feature>
<feature type="domain" description="NERD" evidence="2">
    <location>
        <begin position="114"/>
        <end position="231"/>
    </location>
</feature>
<dbReference type="AlphaFoldDB" id="A0A975IYW2"/>
<dbReference type="PROSITE" id="PS50965">
    <property type="entry name" value="NERD"/>
    <property type="match status" value="1"/>
</dbReference>
<dbReference type="InterPro" id="IPR011528">
    <property type="entry name" value="NERD"/>
</dbReference>
<dbReference type="Pfam" id="PF08378">
    <property type="entry name" value="NERD"/>
    <property type="match status" value="1"/>
</dbReference>
<keyword evidence="1" id="KW-0812">Transmembrane</keyword>
<dbReference type="RefSeq" id="WP_211630782.1">
    <property type="nucleotide sequence ID" value="NZ_CP073100.1"/>
</dbReference>
<evidence type="ECO:0000259" key="2">
    <source>
        <dbReference type="PROSITE" id="PS50965"/>
    </source>
</evidence>
<evidence type="ECO:0000313" key="3">
    <source>
        <dbReference type="EMBL" id="QUE50642.1"/>
    </source>
</evidence>
<keyword evidence="1" id="KW-1133">Transmembrane helix</keyword>
<keyword evidence="1" id="KW-0472">Membrane</keyword>
<accession>A0A975IYW2</accession>
<feature type="transmembrane region" description="Helical" evidence="1">
    <location>
        <begin position="84"/>
        <end position="103"/>
    </location>
</feature>
<dbReference type="KEGG" id="lamb:KBB96_17495"/>
<feature type="transmembrane region" description="Helical" evidence="1">
    <location>
        <begin position="6"/>
        <end position="26"/>
    </location>
</feature>
<dbReference type="Proteomes" id="UP000676169">
    <property type="component" value="Chromosome"/>
</dbReference>
<evidence type="ECO:0000256" key="1">
    <source>
        <dbReference type="SAM" id="Phobius"/>
    </source>
</evidence>
<name>A0A975IYW2_9BACT</name>